<proteinExistence type="predicted"/>
<evidence type="ECO:0000313" key="3">
    <source>
        <dbReference type="Proteomes" id="UP000092544"/>
    </source>
</evidence>
<accession>A0A1A8T801</accession>
<dbReference type="RefSeq" id="WP_139063096.1">
    <property type="nucleotide sequence ID" value="NZ_FLOB01000002.1"/>
</dbReference>
<dbReference type="Proteomes" id="UP000092544">
    <property type="component" value="Unassembled WGS sequence"/>
</dbReference>
<keyword evidence="1" id="KW-0472">Membrane</keyword>
<gene>
    <name evidence="2" type="ORF">MSP8886_01299</name>
</gene>
<name>A0A1A8T801_9GAMM</name>
<dbReference type="AlphaFoldDB" id="A0A1A8T801"/>
<feature type="transmembrane region" description="Helical" evidence="1">
    <location>
        <begin position="6"/>
        <end position="29"/>
    </location>
</feature>
<dbReference type="OrthoDB" id="6101862at2"/>
<dbReference type="EMBL" id="FLOB01000002">
    <property type="protein sequence ID" value="SBS28747.1"/>
    <property type="molecule type" value="Genomic_DNA"/>
</dbReference>
<evidence type="ECO:0000313" key="2">
    <source>
        <dbReference type="EMBL" id="SBS28747.1"/>
    </source>
</evidence>
<dbReference type="STRING" id="1792290.MSP8886_01299"/>
<keyword evidence="1" id="KW-1133">Transmembrane helix</keyword>
<protein>
    <recommendedName>
        <fullName evidence="4">5-bromo-4-chloroindolyl phosphate hydrolysis protein</fullName>
    </recommendedName>
</protein>
<organism evidence="2 3">
    <name type="scientific">Marinomonas spartinae</name>
    <dbReference type="NCBI Taxonomy" id="1792290"/>
    <lineage>
        <taxon>Bacteria</taxon>
        <taxon>Pseudomonadati</taxon>
        <taxon>Pseudomonadota</taxon>
        <taxon>Gammaproteobacteria</taxon>
        <taxon>Oceanospirillales</taxon>
        <taxon>Oceanospirillaceae</taxon>
        <taxon>Marinomonas</taxon>
    </lineage>
</organism>
<keyword evidence="3" id="KW-1185">Reference proteome</keyword>
<sequence>MMNNIVLIVVICLCVSFAILTIFGVLKWYEKQRELKKKATDQLVNRCYRILSILDIVMDRYMPHQTKLLLVDYLLTIIPKLGSHQRYGQELADKLPELFKIRDQLKSSAKLADKGRVTQSDQLSKIQASLSSLPALIKGFALNGIVDKQTAKQQVELIRYGNSLAYHDLLVHQADSDVDMDKKARALEKYRTALVEMEKVAAIGEAQKDIDRLKRIIESVEQALFTNRSTGGS</sequence>
<keyword evidence="1" id="KW-0812">Transmembrane</keyword>
<evidence type="ECO:0000256" key="1">
    <source>
        <dbReference type="SAM" id="Phobius"/>
    </source>
</evidence>
<evidence type="ECO:0008006" key="4">
    <source>
        <dbReference type="Google" id="ProtNLM"/>
    </source>
</evidence>
<reference evidence="2 3" key="1">
    <citation type="submission" date="2016-06" db="EMBL/GenBank/DDBJ databases">
        <authorList>
            <person name="Kjaerup R.B."/>
            <person name="Dalgaard T.S."/>
            <person name="Juul-Madsen H.R."/>
        </authorList>
    </citation>
    <scope>NUCLEOTIDE SEQUENCE [LARGE SCALE GENOMIC DNA]</scope>
    <source>
        <strain evidence="2 3">CECT 8886</strain>
    </source>
</reference>